<evidence type="ECO:0000256" key="3">
    <source>
        <dbReference type="ARBA" id="ARBA00023242"/>
    </source>
</evidence>
<comment type="subcellular location">
    <subcellularLocation>
        <location evidence="1">Nucleus</location>
    </subcellularLocation>
</comment>
<protein>
    <recommendedName>
        <fullName evidence="2">U11/U12 small nuclear ribonucleoprotein 35 kDa protein</fullName>
    </recommendedName>
    <alternativeName>
        <fullName evidence="4">U1 snRNP-binding protein homolog</fullName>
    </alternativeName>
</protein>
<dbReference type="InterPro" id="IPR012677">
    <property type="entry name" value="Nucleotide-bd_a/b_plait_sf"/>
</dbReference>
<dbReference type="SMART" id="SM00360">
    <property type="entry name" value="RRM"/>
    <property type="match status" value="1"/>
</dbReference>
<dbReference type="Gene3D" id="3.30.70.330">
    <property type="match status" value="1"/>
</dbReference>
<name>A0AAV7KH85_9METZ</name>
<dbReference type="InterPro" id="IPR035979">
    <property type="entry name" value="RBD_domain_sf"/>
</dbReference>
<dbReference type="GO" id="GO:0003729">
    <property type="term" value="F:mRNA binding"/>
    <property type="evidence" value="ECO:0007669"/>
    <property type="project" value="TreeGrafter"/>
</dbReference>
<evidence type="ECO:0000313" key="7">
    <source>
        <dbReference type="EMBL" id="KAI6660786.1"/>
    </source>
</evidence>
<dbReference type="InterPro" id="IPR000504">
    <property type="entry name" value="RRM_dom"/>
</dbReference>
<dbReference type="InterPro" id="IPR051183">
    <property type="entry name" value="U1_U11-U12_snRNP_70-35kDa"/>
</dbReference>
<dbReference type="GO" id="GO:0017069">
    <property type="term" value="F:snRNA binding"/>
    <property type="evidence" value="ECO:0007669"/>
    <property type="project" value="TreeGrafter"/>
</dbReference>
<sequence>MSGITSSKFTTSYDPLLAGSIDGTDTKPHDSAVARAIHCEYTPKSDPILADYTLFVARLNPLTKEITLKEYFSRYGTVRKVTIVRDIVTGESKCYAFVIFKHRRDVEYAYNRAHHKLIDDREIIVDYELQHKLVGWKPRRLGGGLGGKKESGQLRFGGRERPFAQPIVREREGN</sequence>
<dbReference type="SUPFAM" id="SSF54928">
    <property type="entry name" value="RNA-binding domain, RBD"/>
    <property type="match status" value="1"/>
</dbReference>
<dbReference type="EMBL" id="JAKMXF010000024">
    <property type="protein sequence ID" value="KAI6660786.1"/>
    <property type="molecule type" value="Genomic_DNA"/>
</dbReference>
<dbReference type="FunFam" id="3.30.70.330:FF:000132">
    <property type="entry name" value="Small nuclear ribonucleoprotein U11/U12 subunit 35"/>
    <property type="match status" value="1"/>
</dbReference>
<evidence type="ECO:0000259" key="6">
    <source>
        <dbReference type="PROSITE" id="PS50102"/>
    </source>
</evidence>
<evidence type="ECO:0000256" key="5">
    <source>
        <dbReference type="PROSITE-ProRule" id="PRU00176"/>
    </source>
</evidence>
<evidence type="ECO:0000256" key="1">
    <source>
        <dbReference type="ARBA" id="ARBA00004123"/>
    </source>
</evidence>
<dbReference type="Proteomes" id="UP001165289">
    <property type="component" value="Unassembled WGS sequence"/>
</dbReference>
<dbReference type="PANTHER" id="PTHR13952:SF6">
    <property type="entry name" value="U11_U12 SMALL NUCLEAR RIBONUCLEOPROTEIN 35 KDA PROTEIN"/>
    <property type="match status" value="1"/>
</dbReference>
<feature type="domain" description="RRM" evidence="6">
    <location>
        <begin position="52"/>
        <end position="130"/>
    </location>
</feature>
<gene>
    <name evidence="7" type="ORF">LOD99_10234</name>
</gene>
<dbReference type="GO" id="GO:0000398">
    <property type="term" value="P:mRNA splicing, via spliceosome"/>
    <property type="evidence" value="ECO:0007669"/>
    <property type="project" value="TreeGrafter"/>
</dbReference>
<evidence type="ECO:0000256" key="2">
    <source>
        <dbReference type="ARBA" id="ARBA00021080"/>
    </source>
</evidence>
<keyword evidence="8" id="KW-1185">Reference proteome</keyword>
<dbReference type="AlphaFoldDB" id="A0AAV7KH85"/>
<keyword evidence="7" id="KW-0687">Ribonucleoprotein</keyword>
<proteinExistence type="predicted"/>
<dbReference type="PANTHER" id="PTHR13952">
    <property type="entry name" value="U1 SMALL NUCLEAR RIBONUCLEOPROTEIN 70 KD"/>
    <property type="match status" value="1"/>
</dbReference>
<dbReference type="GO" id="GO:0071011">
    <property type="term" value="C:precatalytic spliceosome"/>
    <property type="evidence" value="ECO:0007669"/>
    <property type="project" value="TreeGrafter"/>
</dbReference>
<accession>A0AAV7KH85</accession>
<keyword evidence="3" id="KW-0539">Nucleus</keyword>
<dbReference type="PROSITE" id="PS50102">
    <property type="entry name" value="RRM"/>
    <property type="match status" value="1"/>
</dbReference>
<keyword evidence="5" id="KW-0694">RNA-binding</keyword>
<evidence type="ECO:0000313" key="8">
    <source>
        <dbReference type="Proteomes" id="UP001165289"/>
    </source>
</evidence>
<dbReference type="Pfam" id="PF00076">
    <property type="entry name" value="RRM_1"/>
    <property type="match status" value="1"/>
</dbReference>
<organism evidence="7 8">
    <name type="scientific">Oopsacas minuta</name>
    <dbReference type="NCBI Taxonomy" id="111878"/>
    <lineage>
        <taxon>Eukaryota</taxon>
        <taxon>Metazoa</taxon>
        <taxon>Porifera</taxon>
        <taxon>Hexactinellida</taxon>
        <taxon>Hexasterophora</taxon>
        <taxon>Lyssacinosida</taxon>
        <taxon>Leucopsacidae</taxon>
        <taxon>Oopsacas</taxon>
    </lineage>
</organism>
<reference evidence="7 8" key="1">
    <citation type="journal article" date="2023" name="BMC Biol.">
        <title>The compact genome of the sponge Oopsacas minuta (Hexactinellida) is lacking key metazoan core genes.</title>
        <authorList>
            <person name="Santini S."/>
            <person name="Schenkelaars Q."/>
            <person name="Jourda C."/>
            <person name="Duchesne M."/>
            <person name="Belahbib H."/>
            <person name="Rocher C."/>
            <person name="Selva M."/>
            <person name="Riesgo A."/>
            <person name="Vervoort M."/>
            <person name="Leys S.P."/>
            <person name="Kodjabachian L."/>
            <person name="Le Bivic A."/>
            <person name="Borchiellini C."/>
            <person name="Claverie J.M."/>
            <person name="Renard E."/>
        </authorList>
    </citation>
    <scope>NUCLEOTIDE SEQUENCE [LARGE SCALE GENOMIC DNA]</scope>
    <source>
        <strain evidence="7">SPO-2</strain>
    </source>
</reference>
<evidence type="ECO:0000256" key="4">
    <source>
        <dbReference type="ARBA" id="ARBA00031739"/>
    </source>
</evidence>
<comment type="caution">
    <text evidence="7">The sequence shown here is derived from an EMBL/GenBank/DDBJ whole genome shotgun (WGS) entry which is preliminary data.</text>
</comment>